<dbReference type="InterPro" id="IPR050708">
    <property type="entry name" value="T6SS_VgrG/RHS"/>
</dbReference>
<evidence type="ECO:0000259" key="6">
    <source>
        <dbReference type="Pfam" id="PF12255"/>
    </source>
</evidence>
<evidence type="ECO:0000313" key="9">
    <source>
        <dbReference type="Proteomes" id="UP000521017"/>
    </source>
</evidence>
<dbReference type="GO" id="GO:0070042">
    <property type="term" value="F:rRNA (uridine-N3-)-methyltransferase activity"/>
    <property type="evidence" value="ECO:0007669"/>
    <property type="project" value="InterPro"/>
</dbReference>
<feature type="domain" description="Insecticide toxin TcdB middle/C-terminal" evidence="6">
    <location>
        <begin position="865"/>
        <end position="989"/>
    </location>
</feature>
<evidence type="ECO:0000256" key="4">
    <source>
        <dbReference type="SAM" id="MobiDB-lite"/>
    </source>
</evidence>
<feature type="domain" description="25S rRNA (uridine-N(3))-methyltransferase BMT5-like" evidence="5">
    <location>
        <begin position="2151"/>
        <end position="2323"/>
    </location>
</feature>
<dbReference type="PANTHER" id="PTHR32305:SF15">
    <property type="entry name" value="PROTEIN RHSA-RELATED"/>
    <property type="match status" value="1"/>
</dbReference>
<sequence length="2398" mass="273398">MSELNNSATEPARVTIQQPTLPQGGGAIRGIGDSFQPDFFSGTAGYSIPIGLTSARGLEPKLALNYNSGAGNSEFGLGFSLTLPKITVNTDQGIPRYQGNDKYILSGIGELVKISGDKNPRNQTEAGIDYIVTSYLPRLDDTFSVIEQWMNKENGISFWKILATDNSVSYYGQSTASRIADPDHEYRTFEWLIDGITDAKGNKMTYAYKIENEDNVPVVLSEVNRSYSANRYIQHIKYGNYIDEQQKEQFAFEVLFDYGEYSLDNLATVYTPKQTWTYRKDPFSSYRSGFEIRTCRACQHILLFHHFKELGGPCLVRSMTLSHQSLQQYDVIDIQGMSLLHKVEIKGYRKQEDSSIEQQDLPAIELQYSQFNPPSSPQFKKLSLPEHSLPGYIEGTQFLSVDLDGDGLPGFLYSNSQSNLYFAPLGHGKYAAPENRTQFPVEKNLQEGQASLVDIDGNGMLELLINHPNRSGYYQNTDAGNWKNFISFPDYPNDLANIFLESTDLNANGKTDLLLADTQNSLVYTSKGTKGYSPAQQVLNRHDFPVKKETDLTELITFANIFGDGLSHRLKVGNGSVECWPCLGYGNYGKKITLGNAPLFGEGFDSSRVFLADINGSGTTDLIYIYPDYAAIFLNQNGNSFSAPILITLPGIYSKIDQISFSDILGNGTSCLVFTVIEPVPIHYYYNFSGELILNGISQEVLKPYLLNRIDNHMGSIIQIRYCSSTKFALEDRLAGHPWITKLRFPVQVVEETITTDLPSDSRYVSRYKYHDGYYDPVERVFRGFGFVESWDTDIQGPELQNEGQFLPPVYTKTWYQTGASHENQAITLYQQKGYFQGDKKAYDFPDNSFLIPASDNDPETWRQAYVTLKGKLIRKEVYAEDNRPESINPYTVEQSNYEIILKQGRLETAYAIFTVNPQQQISYRYERNPNDPLVQQDFVLETDPLCGKVKKACTVFLPRRRNDQSQQEIYPEQLSLKATVQHNNYINTLDTEPFRWRGLSAEEQQFEVFGLDLATQSYFSFTEIQTQINTAFQKIVPYEGTVNAGELQLRQQNWNRTYYWNEQQTNPAPLLTTGSRALVHHQEQAVFPRAFASELFKEQLNETRIETEGGYYPDPLNGYWWNRGSIQHYFLPSNPEAFFMPDITENGFVEQSSLLYQKTVLTYKTPYYLLPISVQQYLDESVINEETYEIDYQAQQYRQITDINNNVKQMLFDPIGQIIVSTLFKEKDGVKTGGMSLYPYHNQPAQYIPRSKSSSGDPVSFEDVLANSAYYLQGAAQYIFYRSAYQTSNKLPIAAINLIRINDYENTGIITPFSCETQISFSDGLGRIIEKKQAFQQDLEPRWLVSGRTVYNNKGKPFEEYLSYFSDNPNYELQQNIEAAQHIPPTQTFYDPLLRVIRINSPKGFFSKIEFSSWEEKYYDEDDTVLDSVYYQTNYPDKLSPDEKDALDKAAIFFNTPTIKITDNTGSVFLSVQTLADHVQLPTYYETDIEGRPVTEIDPRLYQSNISKSTSYYNFRYKYPMGDKTPLYTDSADAGIRRNLKNIFGNTFWSQSPRNYFQLISYDRLQRKTSLLVKKIENDMPVLPFEDYNLVEVFNYGESQADAANLNLRGQLYQLKDLSGVMINSSYNIRGLLIQTSRQMVTDYKNAINWKQPVELQEDVYRMHYTFDATAHLLQEISPDGSVTTNTYNQGGLLQGISFKDRNEKVQDIISSIQYDAALQRTKVVCGNGINTFYSYEDTTWRLLQLTSSRANPPSLKSKALSPLVQDLSYTYDPVGNITRLWDRTVETVFNNNQQVDPLSGYTYDAIYRLIKANGRQHPGINANTFKNNVIDKSFKQSIFSPLPSVNDSDKLENYQELYTYDQSGNLIRKQHLATSTSYTTETPVEENSNRLKDLEYDSSGNQRQLHINNAVSLTYNCCENLIKCAVIERPEEEDDSDYYLYDSEELRSLKVTERMANGGTITNISEKTYFHNYEIKRNKTKNALGLSTTTLERQTLRIMDDGKCIAIIHYWVKDDNKSEVKAAGEQSVRFQMENHLDSISMEMDAAGLLISYEEYFPYGGTAIIAGKNQQEVQLKDYRYSGKECDDSTGLYYYGARYYISWLGRWTKPDPAGTVDGLNLYAFVGNNPITNTDQNGLSLAATNDQPRTRLFLGESDFSYALAFANKHPELASSMTATTYESESDLQDMDFYTTMSANKFELLMLGVEVAHSVDATDFSSWPDATQIEHIYFSHPHTQSRKTGEHTSNVLKGLFQESTKVLPKNAKIHIARVWKRDGGTVESGIESMYGFTKVLDKDKDVKGTWELIGKHKFSSERYPGYKHTMTKGGGTAGVTKHGSAEFVFRTRKTSRKVRPYSKRKLSIDTDSDSDNETEVKPTPVDLSWEAFKKNFYANSFPQK</sequence>
<dbReference type="InterPro" id="IPR022385">
    <property type="entry name" value="Rhs_assc_core"/>
</dbReference>
<dbReference type="SUPFAM" id="SSF69318">
    <property type="entry name" value="Integrin alpha N-terminal domain"/>
    <property type="match status" value="1"/>
</dbReference>
<evidence type="ECO:0000259" key="5">
    <source>
        <dbReference type="Pfam" id="PF10354"/>
    </source>
</evidence>
<dbReference type="PRINTS" id="PR01341">
    <property type="entry name" value="SALSPVBPROT"/>
</dbReference>
<gene>
    <name evidence="8" type="ORF">HDF25_000994</name>
</gene>
<dbReference type="GO" id="GO:0070475">
    <property type="term" value="P:rRNA base methylation"/>
    <property type="evidence" value="ECO:0007669"/>
    <property type="project" value="InterPro"/>
</dbReference>
<dbReference type="RefSeq" id="WP_184623346.1">
    <property type="nucleotide sequence ID" value="NZ_JACHCC010000002.1"/>
</dbReference>
<evidence type="ECO:0000256" key="1">
    <source>
        <dbReference type="ARBA" id="ARBA00004613"/>
    </source>
</evidence>
<dbReference type="InterPro" id="IPR022045">
    <property type="entry name" value="TcdB_toxin_mid/N"/>
</dbReference>
<dbReference type="Proteomes" id="UP000521017">
    <property type="component" value="Unassembled WGS sequence"/>
</dbReference>
<protein>
    <submittedName>
        <fullName evidence="8">RHS repeat-associated protein</fullName>
    </submittedName>
</protein>
<comment type="subcellular location">
    <subcellularLocation>
        <location evidence="1">Secreted</location>
    </subcellularLocation>
</comment>
<feature type="region of interest" description="Disordered" evidence="4">
    <location>
        <begin position="2354"/>
        <end position="2376"/>
    </location>
</feature>
<dbReference type="GO" id="GO:0005576">
    <property type="term" value="C:extracellular region"/>
    <property type="evidence" value="ECO:0007669"/>
    <property type="project" value="UniProtKB-SubCell"/>
</dbReference>
<evidence type="ECO:0000256" key="3">
    <source>
        <dbReference type="ARBA" id="ARBA00023026"/>
    </source>
</evidence>
<dbReference type="InterPro" id="IPR019446">
    <property type="entry name" value="BMT5-like"/>
</dbReference>
<dbReference type="InterPro" id="IPR003284">
    <property type="entry name" value="Sal_SpvB"/>
</dbReference>
<dbReference type="Gene3D" id="2.180.10.10">
    <property type="entry name" value="RHS repeat-associated core"/>
    <property type="match status" value="1"/>
</dbReference>
<accession>A0A7X0MGZ0</accession>
<dbReference type="Pfam" id="PF12255">
    <property type="entry name" value="TcdB_toxin_midC"/>
    <property type="match status" value="1"/>
</dbReference>
<dbReference type="Pfam" id="PF03534">
    <property type="entry name" value="SpvB"/>
    <property type="match status" value="1"/>
</dbReference>
<keyword evidence="2" id="KW-0964">Secreted</keyword>
<dbReference type="NCBIfam" id="TIGR03696">
    <property type="entry name" value="Rhs_assc_core"/>
    <property type="match status" value="1"/>
</dbReference>
<name>A0A7X0MGZ0_9SPHI</name>
<feature type="compositionally biased region" description="Polar residues" evidence="4">
    <location>
        <begin position="1"/>
        <end position="21"/>
    </location>
</feature>
<dbReference type="InterPro" id="IPR022044">
    <property type="entry name" value="TcdB_toxin_mid/C"/>
</dbReference>
<comment type="caution">
    <text evidence="8">The sequence shown here is derived from an EMBL/GenBank/DDBJ whole genome shotgun (WGS) entry which is preliminary data.</text>
</comment>
<proteinExistence type="predicted"/>
<keyword evidence="3" id="KW-0843">Virulence</keyword>
<reference evidence="8 9" key="1">
    <citation type="submission" date="2020-08" db="EMBL/GenBank/DDBJ databases">
        <title>Genomic Encyclopedia of Type Strains, Phase IV (KMG-V): Genome sequencing to study the core and pangenomes of soil and plant-associated prokaryotes.</title>
        <authorList>
            <person name="Whitman W."/>
        </authorList>
    </citation>
    <scope>NUCLEOTIDE SEQUENCE [LARGE SCALE GENOMIC DNA]</scope>
    <source>
        <strain evidence="8 9">M2T3</strain>
    </source>
</reference>
<dbReference type="GO" id="GO:0005737">
    <property type="term" value="C:cytoplasm"/>
    <property type="evidence" value="ECO:0007669"/>
    <property type="project" value="InterPro"/>
</dbReference>
<feature type="domain" description="Insecticide toxin TcdB middle/N-terminal" evidence="7">
    <location>
        <begin position="648"/>
        <end position="819"/>
    </location>
</feature>
<dbReference type="Pfam" id="PF10354">
    <property type="entry name" value="BMT5-like"/>
    <property type="match status" value="1"/>
</dbReference>
<evidence type="ECO:0000313" key="8">
    <source>
        <dbReference type="EMBL" id="MBB6498857.1"/>
    </source>
</evidence>
<dbReference type="Pfam" id="PF12256">
    <property type="entry name" value="TcdB_toxin_midN"/>
    <property type="match status" value="1"/>
</dbReference>
<feature type="region of interest" description="Disordered" evidence="4">
    <location>
        <begin position="1"/>
        <end position="28"/>
    </location>
</feature>
<dbReference type="PANTHER" id="PTHR32305">
    <property type="match status" value="1"/>
</dbReference>
<organism evidence="8 9">
    <name type="scientific">Pedobacter cryoconitis</name>
    <dbReference type="NCBI Taxonomy" id="188932"/>
    <lineage>
        <taxon>Bacteria</taxon>
        <taxon>Pseudomonadati</taxon>
        <taxon>Bacteroidota</taxon>
        <taxon>Sphingobacteriia</taxon>
        <taxon>Sphingobacteriales</taxon>
        <taxon>Sphingobacteriaceae</taxon>
        <taxon>Pedobacter</taxon>
    </lineage>
</organism>
<evidence type="ECO:0000256" key="2">
    <source>
        <dbReference type="ARBA" id="ARBA00022525"/>
    </source>
</evidence>
<evidence type="ECO:0000259" key="7">
    <source>
        <dbReference type="Pfam" id="PF12256"/>
    </source>
</evidence>
<dbReference type="InterPro" id="IPR028994">
    <property type="entry name" value="Integrin_alpha_N"/>
</dbReference>
<dbReference type="EMBL" id="JACHCC010000002">
    <property type="protein sequence ID" value="MBB6498857.1"/>
    <property type="molecule type" value="Genomic_DNA"/>
</dbReference>